<evidence type="ECO:0000313" key="1">
    <source>
        <dbReference type="EMBL" id="RCW47518.1"/>
    </source>
</evidence>
<proteinExistence type="predicted"/>
<gene>
    <name evidence="1" type="ORF">DFP97_108133</name>
</gene>
<comment type="caution">
    <text evidence="1">The sequence shown here is derived from an EMBL/GenBank/DDBJ whole genome shotgun (WGS) entry which is preliminary data.</text>
</comment>
<sequence length="76" mass="8862">MTLKPSEYGIIADLVLKFSVYIDLVFTNLCTLPYFIEYRVTLIVGNYQMRCLHDCDILLFMMSLCTIHESIAARYN</sequence>
<organism evidence="1 2">
    <name type="scientific">Paenibacillus prosopidis</name>
    <dbReference type="NCBI Taxonomy" id="630520"/>
    <lineage>
        <taxon>Bacteria</taxon>
        <taxon>Bacillati</taxon>
        <taxon>Bacillota</taxon>
        <taxon>Bacilli</taxon>
        <taxon>Bacillales</taxon>
        <taxon>Paenibacillaceae</taxon>
        <taxon>Paenibacillus</taxon>
    </lineage>
</organism>
<name>A0A368W2M4_9BACL</name>
<keyword evidence="2" id="KW-1185">Reference proteome</keyword>
<accession>A0A368W2M4</accession>
<reference evidence="1 2" key="1">
    <citation type="submission" date="2018-07" db="EMBL/GenBank/DDBJ databases">
        <title>Genomic Encyclopedia of Type Strains, Phase III (KMG-III): the genomes of soil and plant-associated and newly described type strains.</title>
        <authorList>
            <person name="Whitman W."/>
        </authorList>
    </citation>
    <scope>NUCLEOTIDE SEQUENCE [LARGE SCALE GENOMIC DNA]</scope>
    <source>
        <strain evidence="1 2">CECT 7506</strain>
    </source>
</reference>
<protein>
    <submittedName>
        <fullName evidence="1">Uncharacterized protein</fullName>
    </submittedName>
</protein>
<dbReference type="EMBL" id="QPJD01000008">
    <property type="protein sequence ID" value="RCW47518.1"/>
    <property type="molecule type" value="Genomic_DNA"/>
</dbReference>
<dbReference type="Proteomes" id="UP000252415">
    <property type="component" value="Unassembled WGS sequence"/>
</dbReference>
<evidence type="ECO:0000313" key="2">
    <source>
        <dbReference type="Proteomes" id="UP000252415"/>
    </source>
</evidence>
<dbReference type="AlphaFoldDB" id="A0A368W2M4"/>